<dbReference type="CDD" id="cd18578">
    <property type="entry name" value="ABC_6TM_Pgp_ABCB1_D2_like"/>
    <property type="match status" value="1"/>
</dbReference>
<dbReference type="InterPro" id="IPR027417">
    <property type="entry name" value="P-loop_NTPase"/>
</dbReference>
<evidence type="ECO:0000256" key="5">
    <source>
        <dbReference type="ARBA" id="ARBA00022989"/>
    </source>
</evidence>
<dbReference type="SMART" id="SM00382">
    <property type="entry name" value="AAA"/>
    <property type="match status" value="2"/>
</dbReference>
<evidence type="ECO:0000256" key="1">
    <source>
        <dbReference type="ARBA" id="ARBA00004141"/>
    </source>
</evidence>
<feature type="transmembrane region" description="Helical" evidence="8">
    <location>
        <begin position="906"/>
        <end position="926"/>
    </location>
</feature>
<dbReference type="Gene3D" id="1.20.1560.10">
    <property type="entry name" value="ABC transporter type 1, transmembrane domain"/>
    <property type="match status" value="2"/>
</dbReference>
<protein>
    <submittedName>
        <fullName evidence="11">Cyclic AMP-dependent chloride channel</fullName>
    </submittedName>
</protein>
<feature type="region of interest" description="Disordered" evidence="7">
    <location>
        <begin position="1361"/>
        <end position="1384"/>
    </location>
</feature>
<keyword evidence="6 8" id="KW-0472">Membrane</keyword>
<comment type="subcellular location">
    <subcellularLocation>
        <location evidence="1">Membrane</location>
        <topology evidence="1">Multi-pass membrane protein</topology>
    </subcellularLocation>
</comment>
<feature type="transmembrane region" description="Helical" evidence="8">
    <location>
        <begin position="40"/>
        <end position="65"/>
    </location>
</feature>
<feature type="compositionally biased region" description="Basic and acidic residues" evidence="7">
    <location>
        <begin position="735"/>
        <end position="744"/>
    </location>
</feature>
<feature type="region of interest" description="Disordered" evidence="7">
    <location>
        <begin position="609"/>
        <end position="640"/>
    </location>
</feature>
<feature type="transmembrane region" description="Helical" evidence="8">
    <location>
        <begin position="182"/>
        <end position="208"/>
    </location>
</feature>
<evidence type="ECO:0000256" key="2">
    <source>
        <dbReference type="ARBA" id="ARBA00022692"/>
    </source>
</evidence>
<dbReference type="Pfam" id="PF00664">
    <property type="entry name" value="ABC_membrane"/>
    <property type="match status" value="2"/>
</dbReference>
<evidence type="ECO:0000256" key="7">
    <source>
        <dbReference type="SAM" id="MobiDB-lite"/>
    </source>
</evidence>
<dbReference type="STRING" id="1429867.A0A0G4NTS3"/>
<evidence type="ECO:0000259" key="10">
    <source>
        <dbReference type="PROSITE" id="PS50929"/>
    </source>
</evidence>
<feature type="transmembrane region" description="Helical" evidence="8">
    <location>
        <begin position="85"/>
        <end position="113"/>
    </location>
</feature>
<keyword evidence="3" id="KW-0547">Nucleotide-binding</keyword>
<name>A0A0G4NTS3_PENC3</name>
<keyword evidence="12" id="KW-1185">Reference proteome</keyword>
<sequence>MLSKRKTSDRNDINKENIPESNPGWKSLFGFTTRRHLPTLIFGSIFALVASLVTPALAIFLGNVFESFTSFGADHTDSKGLHSQVITNCFGMIGLGVAGWFLNGAYYALFVAFGEMQASVIRSQVFLELLNRDVEWFEAKSEGSGALLSGIQAHIHEMQMATSQPLGLVLQYSCRSLASLGLGFYTSWSLSLVTLAGIPIFSAIIGFLSSKMKFSITAQQAELTEASKVANNAITNIDTVKCFNGQAFEHRNFAGRIERSATHYLRQARHNSLQIAIIRWMMFGMFVQGFWYGSSLARAGKLTSGEVLRTFWACLTAAQSIEQVLPQMIVMEKGKVAGAALKSIIRSRREDKIGSEVKGTRYPEHCEGDIEVKNASFSYPSQPDQCVLKPSSFFFPAGETTFVIGKSGSGKSTLSQLLMRFYLPTSGEILIDRNPMQELDTNWIRNNITLLEQKSVLFNESVLTNIAFGRQDHATVTKEDVKDPIELAMLENTIDGLPKGIDTCVGPGGSFLSGGQRQRVAIARAKLRDTPILILDEPTSALDHTNRVAVMKAIREWRKGKTTIIITHDMSQIMEQDFLYILEQGSIVNSGYRYAVEVSPGSEKYFHTKADGRLKSETQNKRDVPCKSSSSESLDTLRPPTAFFGHRRSRTSWAQGHIPPSFRSGSLDLTARRNSEYVVRNGDSLVQDWSQRLSFTAEGRGPQRDLKEITIPTEEVEMVHIDDQGSKSDPWPNEHAAKDLSETKRSRRSHGRRKKSKEQHIPKERITPLSQIMGTILSTLTMRQRITLFLGFAAALAHASATPIFSYCLSQLFGTFYAGTNSGHLTMTWSLAVLGVSFGDGLASFFMHYFLELCGEAWLDSFRKNAFERILDQPRAWFEKDGNGSLRLTSSLDQNGEDMRNLLGRFAGFVVVAASITVMAIIWSLIVCWKLTLVALSCGPVIYVITRGFEGTNGLWERRCNDANNIAADVFTETFSEIRTVRTFTLEGHFHRKQANAIARCLLLGLKRAMYTGMLFGMVESTVIFSSALIFYYGSVLAASREFNVNDVMMVFSMLLFSIGYAAQILSWIPQINTSREIATQLIRLANLPQDGSHEHLGSLTVSRLTPIKLTNLNFRYPSRPNTMVLKNVSISIPPNSCTALVGRSGSGKSTIASLLLSLYEAPASQTGKPTVTLGGADILRLHVPTLRSQISIVSQQPTIFPGTIHENISYGLDQHSPLASSHSVRTAAQGAGIDDFISSLPRGYNTVIGDGGVGLSGGQKQRVVIARALLRQPQILILDEATSSLDPAGAEIVRQTVQQLVAVRQGLTVIIITHSKEMIEIANHVIVLDQGAVVEDGPYQTLARMKGGKLNALLSDPEEVGAGEKKSGKIKSTKAKSRPPGRSQIPYNLSALQVNIVQTKRLYPIYIASTSTGVTMSKPTLIFAAGAWYPPTIFDPIIKELADYTCHSISFPSIQQASSVVDLQPDIEAVRSITQQEADAGHDIVIIAHSWAGLPVSSALDGLSKSEREAAGQKGGVVKLIFIAAFLPSIGEGLIGAFGGMPPPWYVRDEEKGTVTASDALVLFFHDVADGAEWVKLLKPHSWATQNAPATGAAYMSIPSVYLLAEEDRATPLPVQQVLVERARRKGAQIETEKIKTGHTPWLAMPGQVVAYIKKHATE</sequence>
<feature type="domain" description="ABC transmembrane type-1" evidence="10">
    <location>
        <begin position="41"/>
        <end position="333"/>
    </location>
</feature>
<evidence type="ECO:0000256" key="6">
    <source>
        <dbReference type="ARBA" id="ARBA00023136"/>
    </source>
</evidence>
<dbReference type="InterPro" id="IPR036640">
    <property type="entry name" value="ABC1_TM_sf"/>
</dbReference>
<dbReference type="Gene3D" id="3.40.50.1820">
    <property type="entry name" value="alpha/beta hydrolase"/>
    <property type="match status" value="1"/>
</dbReference>
<reference evidence="11 12" key="1">
    <citation type="journal article" date="2014" name="Nat. Commun.">
        <title>Multiple recent horizontal transfers of a large genomic region in cheese making fungi.</title>
        <authorList>
            <person name="Cheeseman K."/>
            <person name="Ropars J."/>
            <person name="Renault P."/>
            <person name="Dupont J."/>
            <person name="Gouzy J."/>
            <person name="Branca A."/>
            <person name="Abraham A.L."/>
            <person name="Ceppi M."/>
            <person name="Conseiller E."/>
            <person name="Debuchy R."/>
            <person name="Malagnac F."/>
            <person name="Goarin A."/>
            <person name="Silar P."/>
            <person name="Lacoste S."/>
            <person name="Sallet E."/>
            <person name="Bensimon A."/>
            <person name="Giraud T."/>
            <person name="Brygoo Y."/>
        </authorList>
    </citation>
    <scope>NUCLEOTIDE SEQUENCE [LARGE SCALE GENOMIC DNA]</scope>
    <source>
        <strain evidence="12">FM 013</strain>
    </source>
</reference>
<gene>
    <name evidence="11" type="ORF">PCAMFM013_S001g000314</name>
</gene>
<keyword evidence="5 8" id="KW-1133">Transmembrane helix</keyword>
<dbReference type="PANTHER" id="PTHR43394">
    <property type="entry name" value="ATP-DEPENDENT PERMEASE MDL1, MITOCHONDRIAL"/>
    <property type="match status" value="1"/>
</dbReference>
<dbReference type="GO" id="GO:0016887">
    <property type="term" value="F:ATP hydrolysis activity"/>
    <property type="evidence" value="ECO:0007669"/>
    <property type="project" value="InterPro"/>
</dbReference>
<dbReference type="InterPro" id="IPR000073">
    <property type="entry name" value="AB_hydrolase_1"/>
</dbReference>
<feature type="compositionally biased region" description="Basic residues" evidence="7">
    <location>
        <begin position="745"/>
        <end position="757"/>
    </location>
</feature>
<keyword evidence="4" id="KW-0067">ATP-binding</keyword>
<dbReference type="PROSITE" id="PS50893">
    <property type="entry name" value="ABC_TRANSPORTER_2"/>
    <property type="match status" value="2"/>
</dbReference>
<feature type="transmembrane region" description="Helical" evidence="8">
    <location>
        <begin position="827"/>
        <end position="851"/>
    </location>
</feature>
<feature type="transmembrane region" description="Helical" evidence="8">
    <location>
        <begin position="932"/>
        <end position="949"/>
    </location>
</feature>
<feature type="transmembrane region" description="Helical" evidence="8">
    <location>
        <begin position="1048"/>
        <end position="1069"/>
    </location>
</feature>
<dbReference type="InterPro" id="IPR003439">
    <property type="entry name" value="ABC_transporter-like_ATP-bd"/>
</dbReference>
<dbReference type="GO" id="GO:0072330">
    <property type="term" value="P:monocarboxylic acid biosynthetic process"/>
    <property type="evidence" value="ECO:0007669"/>
    <property type="project" value="UniProtKB-ARBA"/>
</dbReference>
<dbReference type="FunFam" id="3.40.50.300:FF:003218">
    <property type="entry name" value="ABC a-pheromone efflux pump AtrD"/>
    <property type="match status" value="1"/>
</dbReference>
<feature type="compositionally biased region" description="Basic and acidic residues" evidence="7">
    <location>
        <begin position="609"/>
        <end position="625"/>
    </location>
</feature>
<dbReference type="Pfam" id="PF12697">
    <property type="entry name" value="Abhydrolase_6"/>
    <property type="match status" value="1"/>
</dbReference>
<dbReference type="GO" id="GO:0015421">
    <property type="term" value="F:ABC-type oligopeptide transporter activity"/>
    <property type="evidence" value="ECO:0007669"/>
    <property type="project" value="TreeGrafter"/>
</dbReference>
<dbReference type="Gene3D" id="3.40.50.300">
    <property type="entry name" value="P-loop containing nucleotide triphosphate hydrolases"/>
    <property type="match status" value="2"/>
</dbReference>
<evidence type="ECO:0000256" key="3">
    <source>
        <dbReference type="ARBA" id="ARBA00022741"/>
    </source>
</evidence>
<feature type="region of interest" description="Disordered" evidence="7">
    <location>
        <begin position="722"/>
        <end position="764"/>
    </location>
</feature>
<dbReference type="CDD" id="cd18577">
    <property type="entry name" value="ABC_6TM_Pgp_ABCB1_D1_like"/>
    <property type="match status" value="1"/>
</dbReference>
<dbReference type="InterPro" id="IPR039421">
    <property type="entry name" value="Type_1_exporter"/>
</dbReference>
<dbReference type="SUPFAM" id="SSF52540">
    <property type="entry name" value="P-loop containing nucleoside triphosphate hydrolases"/>
    <property type="match status" value="2"/>
</dbReference>
<dbReference type="Proteomes" id="UP000053732">
    <property type="component" value="Unassembled WGS sequence"/>
</dbReference>
<proteinExistence type="predicted"/>
<dbReference type="PROSITE" id="PS50929">
    <property type="entry name" value="ABC_TM1F"/>
    <property type="match status" value="2"/>
</dbReference>
<dbReference type="GO" id="GO:0005524">
    <property type="term" value="F:ATP binding"/>
    <property type="evidence" value="ECO:0007669"/>
    <property type="project" value="UniProtKB-KW"/>
</dbReference>
<feature type="compositionally biased region" description="Basic residues" evidence="7">
    <location>
        <begin position="1369"/>
        <end position="1380"/>
    </location>
</feature>
<evidence type="ECO:0000256" key="4">
    <source>
        <dbReference type="ARBA" id="ARBA00022840"/>
    </source>
</evidence>
<dbReference type="InterPro" id="IPR003593">
    <property type="entry name" value="AAA+_ATPase"/>
</dbReference>
<evidence type="ECO:0000313" key="12">
    <source>
        <dbReference type="Proteomes" id="UP000053732"/>
    </source>
</evidence>
<dbReference type="FunFam" id="3.40.50.300:FF:001471">
    <property type="entry name" value="P-loop containing nucleoside triphosphate hydrolase protein"/>
    <property type="match status" value="1"/>
</dbReference>
<dbReference type="GO" id="GO:0090374">
    <property type="term" value="P:oligopeptide export from mitochondrion"/>
    <property type="evidence" value="ECO:0007669"/>
    <property type="project" value="TreeGrafter"/>
</dbReference>
<evidence type="ECO:0000259" key="9">
    <source>
        <dbReference type="PROSITE" id="PS50893"/>
    </source>
</evidence>
<feature type="domain" description="ABC transmembrane type-1" evidence="10">
    <location>
        <begin position="789"/>
        <end position="1074"/>
    </location>
</feature>
<dbReference type="Pfam" id="PF00005">
    <property type="entry name" value="ABC_tran"/>
    <property type="match status" value="2"/>
</dbReference>
<dbReference type="GO" id="GO:0017000">
    <property type="term" value="P:antibiotic biosynthetic process"/>
    <property type="evidence" value="ECO:0007669"/>
    <property type="project" value="UniProtKB-ARBA"/>
</dbReference>
<dbReference type="GO" id="GO:0005743">
    <property type="term" value="C:mitochondrial inner membrane"/>
    <property type="evidence" value="ECO:0007669"/>
    <property type="project" value="TreeGrafter"/>
</dbReference>
<dbReference type="EMBL" id="HG793134">
    <property type="protein sequence ID" value="CRL17354.1"/>
    <property type="molecule type" value="Genomic_DNA"/>
</dbReference>
<accession>A0A0G4NTS3</accession>
<feature type="domain" description="ABC transporter" evidence="9">
    <location>
        <begin position="1108"/>
        <end position="1356"/>
    </location>
</feature>
<dbReference type="SUPFAM" id="SSF90123">
    <property type="entry name" value="ABC transporter transmembrane region"/>
    <property type="match status" value="2"/>
</dbReference>
<feature type="domain" description="ABC transporter" evidence="9">
    <location>
        <begin position="370"/>
        <end position="609"/>
    </location>
</feature>
<feature type="transmembrane region" description="Helical" evidence="8">
    <location>
        <begin position="786"/>
        <end position="807"/>
    </location>
</feature>
<keyword evidence="2 8" id="KW-0812">Transmembrane</keyword>
<evidence type="ECO:0000313" key="11">
    <source>
        <dbReference type="EMBL" id="CRL17354.1"/>
    </source>
</evidence>
<dbReference type="PROSITE" id="PS00211">
    <property type="entry name" value="ABC_TRANSPORTER_1"/>
    <property type="match status" value="1"/>
</dbReference>
<dbReference type="PANTHER" id="PTHR43394:SF15">
    <property type="entry name" value="ALPHA-FACTOR-TRANSPORTING ATPASE"/>
    <property type="match status" value="1"/>
</dbReference>
<dbReference type="InterPro" id="IPR011527">
    <property type="entry name" value="ABC1_TM_dom"/>
</dbReference>
<dbReference type="SUPFAM" id="SSF53474">
    <property type="entry name" value="alpha/beta-Hydrolases"/>
    <property type="match status" value="1"/>
</dbReference>
<dbReference type="InterPro" id="IPR029058">
    <property type="entry name" value="AB_hydrolase_fold"/>
</dbReference>
<evidence type="ECO:0000256" key="8">
    <source>
        <dbReference type="SAM" id="Phobius"/>
    </source>
</evidence>
<feature type="transmembrane region" description="Helical" evidence="8">
    <location>
        <begin position="1009"/>
        <end position="1033"/>
    </location>
</feature>
<organism evidence="11 12">
    <name type="scientific">Penicillium camemberti (strain FM 013)</name>
    <dbReference type="NCBI Taxonomy" id="1429867"/>
    <lineage>
        <taxon>Eukaryota</taxon>
        <taxon>Fungi</taxon>
        <taxon>Dikarya</taxon>
        <taxon>Ascomycota</taxon>
        <taxon>Pezizomycotina</taxon>
        <taxon>Eurotiomycetes</taxon>
        <taxon>Eurotiomycetidae</taxon>
        <taxon>Eurotiales</taxon>
        <taxon>Aspergillaceae</taxon>
        <taxon>Penicillium</taxon>
    </lineage>
</organism>
<dbReference type="InterPro" id="IPR017871">
    <property type="entry name" value="ABC_transporter-like_CS"/>
</dbReference>